<feature type="domain" description="TM2" evidence="6">
    <location>
        <begin position="2"/>
        <end position="45"/>
    </location>
</feature>
<accession>A0A948WQC3</accession>
<comment type="subcellular location">
    <subcellularLocation>
        <location evidence="1">Membrane</location>
        <topology evidence="1">Multi-pass membrane protein</topology>
    </subcellularLocation>
</comment>
<name>A0A948WQC3_9FIRM</name>
<keyword evidence="2 5" id="KW-0812">Transmembrane</keyword>
<evidence type="ECO:0000256" key="4">
    <source>
        <dbReference type="ARBA" id="ARBA00023136"/>
    </source>
</evidence>
<keyword evidence="3 5" id="KW-1133">Transmembrane helix</keyword>
<evidence type="ECO:0000256" key="5">
    <source>
        <dbReference type="SAM" id="Phobius"/>
    </source>
</evidence>
<dbReference type="PANTHER" id="PTHR21016:SF25">
    <property type="entry name" value="TM2 DOMAIN-CONTAINING PROTEIN DDB_G0277895-RELATED"/>
    <property type="match status" value="1"/>
</dbReference>
<evidence type="ECO:0000256" key="3">
    <source>
        <dbReference type="ARBA" id="ARBA00022989"/>
    </source>
</evidence>
<reference evidence="7" key="2">
    <citation type="submission" date="2021-04" db="EMBL/GenBank/DDBJ databases">
        <authorList>
            <person name="Gilroy R."/>
        </authorList>
    </citation>
    <scope>NUCLEOTIDE SEQUENCE</scope>
    <source>
        <strain evidence="7">B5_2728</strain>
    </source>
</reference>
<keyword evidence="4 5" id="KW-0472">Membrane</keyword>
<gene>
    <name evidence="7" type="ORF">H9882_06200</name>
</gene>
<protein>
    <submittedName>
        <fullName evidence="7">TM2 domain-containing protein</fullName>
    </submittedName>
</protein>
<sequence length="62" mass="6813">MVALLLCIFLGVLGVHRFYVGKIGTGLLYLFTGGLFGIGWIIDIILIAVGSFKDQFDLPLRQ</sequence>
<evidence type="ECO:0000256" key="1">
    <source>
        <dbReference type="ARBA" id="ARBA00004141"/>
    </source>
</evidence>
<dbReference type="Proteomes" id="UP000713596">
    <property type="component" value="Unassembled WGS sequence"/>
</dbReference>
<dbReference type="EMBL" id="JAHLFP010000051">
    <property type="protein sequence ID" value="MBU3806467.1"/>
    <property type="molecule type" value="Genomic_DNA"/>
</dbReference>
<feature type="transmembrane region" description="Helical" evidence="5">
    <location>
        <begin position="27"/>
        <end position="52"/>
    </location>
</feature>
<evidence type="ECO:0000256" key="2">
    <source>
        <dbReference type="ARBA" id="ARBA00022692"/>
    </source>
</evidence>
<evidence type="ECO:0000313" key="8">
    <source>
        <dbReference type="Proteomes" id="UP000713596"/>
    </source>
</evidence>
<organism evidence="7 8">
    <name type="scientific">Candidatus Allofournierella pullistercoris</name>
    <dbReference type="NCBI Taxonomy" id="2838597"/>
    <lineage>
        <taxon>Bacteria</taxon>
        <taxon>Bacillati</taxon>
        <taxon>Bacillota</taxon>
        <taxon>Clostridia</taxon>
        <taxon>Eubacteriales</taxon>
        <taxon>Oscillospiraceae</taxon>
        <taxon>Allofournierella</taxon>
    </lineage>
</organism>
<evidence type="ECO:0000259" key="6">
    <source>
        <dbReference type="Pfam" id="PF05154"/>
    </source>
</evidence>
<reference evidence="7" key="1">
    <citation type="journal article" date="2021" name="PeerJ">
        <title>Extensive microbial diversity within the chicken gut microbiome revealed by metagenomics and culture.</title>
        <authorList>
            <person name="Gilroy R."/>
            <person name="Ravi A."/>
            <person name="Getino M."/>
            <person name="Pursley I."/>
            <person name="Horton D.L."/>
            <person name="Alikhan N.F."/>
            <person name="Baker D."/>
            <person name="Gharbi K."/>
            <person name="Hall N."/>
            <person name="Watson M."/>
            <person name="Adriaenssens E.M."/>
            <person name="Foster-Nyarko E."/>
            <person name="Jarju S."/>
            <person name="Secka A."/>
            <person name="Antonio M."/>
            <person name="Oren A."/>
            <person name="Chaudhuri R.R."/>
            <person name="La Ragione R."/>
            <person name="Hildebrand F."/>
            <person name="Pallen M.J."/>
        </authorList>
    </citation>
    <scope>NUCLEOTIDE SEQUENCE</scope>
    <source>
        <strain evidence="7">B5_2728</strain>
    </source>
</reference>
<comment type="caution">
    <text evidence="7">The sequence shown here is derived from an EMBL/GenBank/DDBJ whole genome shotgun (WGS) entry which is preliminary data.</text>
</comment>
<evidence type="ECO:0000313" key="7">
    <source>
        <dbReference type="EMBL" id="MBU3806467.1"/>
    </source>
</evidence>
<dbReference type="InterPro" id="IPR050932">
    <property type="entry name" value="TM2D1-3-like"/>
</dbReference>
<dbReference type="GO" id="GO:0016020">
    <property type="term" value="C:membrane"/>
    <property type="evidence" value="ECO:0007669"/>
    <property type="project" value="UniProtKB-SubCell"/>
</dbReference>
<dbReference type="Pfam" id="PF05154">
    <property type="entry name" value="TM2"/>
    <property type="match status" value="1"/>
</dbReference>
<dbReference type="AlphaFoldDB" id="A0A948WQC3"/>
<dbReference type="PANTHER" id="PTHR21016">
    <property type="entry name" value="BETA-AMYLOID BINDING PROTEIN-RELATED"/>
    <property type="match status" value="1"/>
</dbReference>
<proteinExistence type="predicted"/>
<dbReference type="InterPro" id="IPR007829">
    <property type="entry name" value="TM2"/>
</dbReference>